<gene>
    <name evidence="1" type="ORF">I7412_17820</name>
</gene>
<dbReference type="Proteomes" id="UP000604475">
    <property type="component" value="Unassembled WGS sequence"/>
</dbReference>
<comment type="caution">
    <text evidence="1">The sequence shown here is derived from an EMBL/GenBank/DDBJ whole genome shotgun (WGS) entry which is preliminary data.</text>
</comment>
<organism evidence="1 2">
    <name type="scientific">Frankia nepalensis</name>
    <dbReference type="NCBI Taxonomy" id="1836974"/>
    <lineage>
        <taxon>Bacteria</taxon>
        <taxon>Bacillati</taxon>
        <taxon>Actinomycetota</taxon>
        <taxon>Actinomycetes</taxon>
        <taxon>Frankiales</taxon>
        <taxon>Frankiaceae</taxon>
        <taxon>Frankia</taxon>
    </lineage>
</organism>
<dbReference type="RefSeq" id="WP_203005193.1">
    <property type="nucleotide sequence ID" value="NZ_JADWYU010000193.1"/>
</dbReference>
<dbReference type="EMBL" id="JAEACQ010000201">
    <property type="protein sequence ID" value="MBL7628982.1"/>
    <property type="molecule type" value="Genomic_DNA"/>
</dbReference>
<reference evidence="1" key="1">
    <citation type="submission" date="2020-12" db="EMBL/GenBank/DDBJ databases">
        <title>Genomic characterization of non-nitrogen-fixing Frankia strains.</title>
        <authorList>
            <person name="Carlos-Shanley C."/>
            <person name="Guerra T."/>
            <person name="Hahn D."/>
        </authorList>
    </citation>
    <scope>NUCLEOTIDE SEQUENCE</scope>
    <source>
        <strain evidence="1">CN6</strain>
    </source>
</reference>
<name>A0A937UPE2_9ACTN</name>
<keyword evidence="2" id="KW-1185">Reference proteome</keyword>
<accession>A0A937UPE2</accession>
<evidence type="ECO:0000313" key="2">
    <source>
        <dbReference type="Proteomes" id="UP000604475"/>
    </source>
</evidence>
<dbReference type="AlphaFoldDB" id="A0A937UPE2"/>
<proteinExistence type="predicted"/>
<protein>
    <submittedName>
        <fullName evidence="1">Uncharacterized protein</fullName>
    </submittedName>
</protein>
<evidence type="ECO:0000313" key="1">
    <source>
        <dbReference type="EMBL" id="MBL7628982.1"/>
    </source>
</evidence>
<sequence length="53" mass="5869">MSHQKSSRWITFRNGITGVDRSQPRPGLILAARVLAESGDNPHHHAAPKARKN</sequence>